<dbReference type="InterPro" id="IPR050487">
    <property type="entry name" value="FtsQ_DivIB"/>
</dbReference>
<evidence type="ECO:0000256" key="3">
    <source>
        <dbReference type="ARBA" id="ARBA00022618"/>
    </source>
</evidence>
<evidence type="ECO:0000256" key="2">
    <source>
        <dbReference type="ARBA" id="ARBA00022475"/>
    </source>
</evidence>
<sequence length="227" mass="26986">MTKVIKKKKLRLLPFLIFIIVIAVIVFVCLFVLDTKVKNIIIRGNEVLSDDDVIELAGLTDYPSFYKTLNLTMKNNIKENPLIKSVDINRSFYHVIEIDVKEYEILYKREDNGKYVLENKKEVTLDKETPYTIPRLINEIPKKILNRFIKYYKRVDLGIREKISEIKYDPNEFDEERFLLYMDDGNSVYITITKFERLNYYNEVLPQLDGKKGYLYLDSGNHFQIMQ</sequence>
<dbReference type="Proteomes" id="UP000824232">
    <property type="component" value="Unassembled WGS sequence"/>
</dbReference>
<keyword evidence="3" id="KW-0132">Cell division</keyword>
<dbReference type="GO" id="GO:0005886">
    <property type="term" value="C:plasma membrane"/>
    <property type="evidence" value="ECO:0007669"/>
    <property type="project" value="TreeGrafter"/>
</dbReference>
<evidence type="ECO:0000259" key="9">
    <source>
        <dbReference type="PROSITE" id="PS51779"/>
    </source>
</evidence>
<feature type="domain" description="POTRA" evidence="9">
    <location>
        <begin position="35"/>
        <end position="103"/>
    </location>
</feature>
<dbReference type="EMBL" id="DVHC01000035">
    <property type="protein sequence ID" value="HIR59061.1"/>
    <property type="molecule type" value="Genomic_DNA"/>
</dbReference>
<proteinExistence type="predicted"/>
<reference evidence="10" key="2">
    <citation type="journal article" date="2021" name="PeerJ">
        <title>Extensive microbial diversity within the chicken gut microbiome revealed by metagenomics and culture.</title>
        <authorList>
            <person name="Gilroy R."/>
            <person name="Ravi A."/>
            <person name="Getino M."/>
            <person name="Pursley I."/>
            <person name="Horton D.L."/>
            <person name="Alikhan N.F."/>
            <person name="Baker D."/>
            <person name="Gharbi K."/>
            <person name="Hall N."/>
            <person name="Watson M."/>
            <person name="Adriaenssens E.M."/>
            <person name="Foster-Nyarko E."/>
            <person name="Jarju S."/>
            <person name="Secka A."/>
            <person name="Antonio M."/>
            <person name="Oren A."/>
            <person name="Chaudhuri R.R."/>
            <person name="La Ragione R."/>
            <person name="Hildebrand F."/>
            <person name="Pallen M.J."/>
        </authorList>
    </citation>
    <scope>NUCLEOTIDE SEQUENCE</scope>
    <source>
        <strain evidence="10">CHK184-20233</strain>
    </source>
</reference>
<evidence type="ECO:0000256" key="4">
    <source>
        <dbReference type="ARBA" id="ARBA00022692"/>
    </source>
</evidence>
<dbReference type="Gene3D" id="3.10.20.310">
    <property type="entry name" value="membrane protein fhac"/>
    <property type="match status" value="1"/>
</dbReference>
<name>A0A9D1J2W1_9FIRM</name>
<accession>A0A9D1J2W1</accession>
<comment type="subcellular location">
    <subcellularLocation>
        <location evidence="1">Membrane</location>
    </subcellularLocation>
</comment>
<evidence type="ECO:0000256" key="5">
    <source>
        <dbReference type="ARBA" id="ARBA00022989"/>
    </source>
</evidence>
<evidence type="ECO:0000256" key="7">
    <source>
        <dbReference type="ARBA" id="ARBA00023306"/>
    </source>
</evidence>
<dbReference type="PANTHER" id="PTHR37820:SF1">
    <property type="entry name" value="CELL DIVISION PROTEIN FTSQ"/>
    <property type="match status" value="1"/>
</dbReference>
<reference evidence="10" key="1">
    <citation type="submission" date="2020-10" db="EMBL/GenBank/DDBJ databases">
        <authorList>
            <person name="Gilroy R."/>
        </authorList>
    </citation>
    <scope>NUCLEOTIDE SEQUENCE</scope>
    <source>
        <strain evidence="10">CHK184-20233</strain>
    </source>
</reference>
<keyword evidence="4 8" id="KW-0812">Transmembrane</keyword>
<evidence type="ECO:0000256" key="1">
    <source>
        <dbReference type="ARBA" id="ARBA00004370"/>
    </source>
</evidence>
<evidence type="ECO:0000313" key="11">
    <source>
        <dbReference type="Proteomes" id="UP000824232"/>
    </source>
</evidence>
<protein>
    <submittedName>
        <fullName evidence="10">FtsQ-type POTRA domain-containing protein</fullName>
    </submittedName>
</protein>
<dbReference type="InterPro" id="IPR013685">
    <property type="entry name" value="POTRA_FtsQ_type"/>
</dbReference>
<dbReference type="InterPro" id="IPR005548">
    <property type="entry name" value="Cell_div_FtsQ/DivIB_C"/>
</dbReference>
<organism evidence="10 11">
    <name type="scientific">Candidatus Onthousia excrementipullorum</name>
    <dbReference type="NCBI Taxonomy" id="2840884"/>
    <lineage>
        <taxon>Bacteria</taxon>
        <taxon>Bacillati</taxon>
        <taxon>Bacillota</taxon>
        <taxon>Bacilli</taxon>
        <taxon>Candidatus Onthousia</taxon>
    </lineage>
</organism>
<dbReference type="PROSITE" id="PS51779">
    <property type="entry name" value="POTRA"/>
    <property type="match status" value="1"/>
</dbReference>
<dbReference type="Pfam" id="PF08478">
    <property type="entry name" value="POTRA_1"/>
    <property type="match status" value="1"/>
</dbReference>
<dbReference type="InterPro" id="IPR034746">
    <property type="entry name" value="POTRA"/>
</dbReference>
<keyword evidence="2" id="KW-1003">Cell membrane</keyword>
<comment type="caution">
    <text evidence="10">The sequence shown here is derived from an EMBL/GenBank/DDBJ whole genome shotgun (WGS) entry which is preliminary data.</text>
</comment>
<evidence type="ECO:0000313" key="10">
    <source>
        <dbReference type="EMBL" id="HIR59061.1"/>
    </source>
</evidence>
<dbReference type="PANTHER" id="PTHR37820">
    <property type="entry name" value="CELL DIVISION PROTEIN DIVIB"/>
    <property type="match status" value="1"/>
</dbReference>
<dbReference type="GO" id="GO:0051301">
    <property type="term" value="P:cell division"/>
    <property type="evidence" value="ECO:0007669"/>
    <property type="project" value="UniProtKB-KW"/>
</dbReference>
<keyword evidence="6 8" id="KW-0472">Membrane</keyword>
<dbReference type="Gene3D" id="3.40.50.10960">
    <property type="match status" value="1"/>
</dbReference>
<keyword evidence="5 8" id="KW-1133">Transmembrane helix</keyword>
<keyword evidence="7" id="KW-0131">Cell cycle</keyword>
<evidence type="ECO:0000256" key="8">
    <source>
        <dbReference type="SAM" id="Phobius"/>
    </source>
</evidence>
<dbReference type="AlphaFoldDB" id="A0A9D1J2W1"/>
<gene>
    <name evidence="10" type="ORF">IAB38_03330</name>
</gene>
<dbReference type="Pfam" id="PF03799">
    <property type="entry name" value="FtsQ_DivIB_C"/>
    <property type="match status" value="1"/>
</dbReference>
<evidence type="ECO:0000256" key="6">
    <source>
        <dbReference type="ARBA" id="ARBA00023136"/>
    </source>
</evidence>
<feature type="transmembrane region" description="Helical" evidence="8">
    <location>
        <begin position="12"/>
        <end position="33"/>
    </location>
</feature>